<dbReference type="PANTHER" id="PTHR21499">
    <property type="entry name" value="ASPARTATE KINASE"/>
    <property type="match status" value="1"/>
</dbReference>
<dbReference type="PANTHER" id="PTHR21499:SF59">
    <property type="entry name" value="ASPARTOKINASE"/>
    <property type="match status" value="1"/>
</dbReference>
<keyword evidence="10" id="KW-0028">Amino-acid biosynthesis</keyword>
<feature type="binding site" evidence="8">
    <location>
        <position position="232"/>
    </location>
    <ligand>
        <name>ATP</name>
        <dbReference type="ChEBI" id="CHEBI:30616"/>
    </ligand>
</feature>
<dbReference type="AlphaFoldDB" id="A0A4R2E5Z5"/>
<dbReference type="GO" id="GO:0009089">
    <property type="term" value="P:lysine biosynthetic process via diaminopimelate"/>
    <property type="evidence" value="ECO:0007669"/>
    <property type="project" value="UniProtKB-UniPathway"/>
</dbReference>
<organism evidence="12 13">
    <name type="scientific">Acetobacteroides hydrogenigenes</name>
    <dbReference type="NCBI Taxonomy" id="979970"/>
    <lineage>
        <taxon>Bacteria</taxon>
        <taxon>Pseudomonadati</taxon>
        <taxon>Bacteroidota</taxon>
        <taxon>Bacteroidia</taxon>
        <taxon>Bacteroidales</taxon>
        <taxon>Rikenellaceae</taxon>
        <taxon>Acetobacteroides</taxon>
    </lineage>
</organism>
<dbReference type="UniPathway" id="UPA00051">
    <property type="reaction ID" value="UER00462"/>
</dbReference>
<dbReference type="InterPro" id="IPR042199">
    <property type="entry name" value="AsparK_Bifunc_asparK/hSer_DH"/>
</dbReference>
<comment type="pathway">
    <text evidence="1 10">Amino-acid biosynthesis; L-lysine biosynthesis via DAP pathway; (S)-tetrahydrodipicolinate from L-aspartate: step 1/4.</text>
</comment>
<dbReference type="Gene3D" id="1.20.120.1320">
    <property type="entry name" value="Aspartokinase, catalytic domain"/>
    <property type="match status" value="1"/>
</dbReference>
<dbReference type="RefSeq" id="WP_131840194.1">
    <property type="nucleotide sequence ID" value="NZ_SLWB01000016.1"/>
</dbReference>
<dbReference type="PIRSF" id="PIRSF000726">
    <property type="entry name" value="Asp_kin"/>
    <property type="match status" value="1"/>
</dbReference>
<evidence type="ECO:0000256" key="10">
    <source>
        <dbReference type="RuleBase" id="RU004249"/>
    </source>
</evidence>
<dbReference type="UniPathway" id="UPA00034">
    <property type="reaction ID" value="UER00015"/>
</dbReference>
<evidence type="ECO:0000256" key="8">
    <source>
        <dbReference type="PIRSR" id="PIRSR000726-1"/>
    </source>
</evidence>
<comment type="pathway">
    <text evidence="10">Amino-acid biosynthesis; L-threonine biosynthesis; L-threonine from L-aspartate: step 1/5.</text>
</comment>
<evidence type="ECO:0000313" key="13">
    <source>
        <dbReference type="Proteomes" id="UP000294830"/>
    </source>
</evidence>
<name>A0A4R2E5Z5_9BACT</name>
<dbReference type="OrthoDB" id="9799110at2"/>
<evidence type="ECO:0000256" key="4">
    <source>
        <dbReference type="ARBA" id="ARBA00022741"/>
    </source>
</evidence>
<comment type="similarity">
    <text evidence="2 9">Belongs to the aspartokinase family.</text>
</comment>
<dbReference type="GO" id="GO:0009090">
    <property type="term" value="P:homoserine biosynthetic process"/>
    <property type="evidence" value="ECO:0007669"/>
    <property type="project" value="TreeGrafter"/>
</dbReference>
<dbReference type="InterPro" id="IPR036393">
    <property type="entry name" value="AceGlu_kinase-like_sf"/>
</dbReference>
<keyword evidence="3 9" id="KW-0808">Transferase</keyword>
<dbReference type="GO" id="GO:0005829">
    <property type="term" value="C:cytosol"/>
    <property type="evidence" value="ECO:0007669"/>
    <property type="project" value="TreeGrafter"/>
</dbReference>
<keyword evidence="6 8" id="KW-0067">ATP-binding</keyword>
<reference evidence="12 13" key="1">
    <citation type="submission" date="2019-03" db="EMBL/GenBank/DDBJ databases">
        <title>Genomic Encyclopedia of Archaeal and Bacterial Type Strains, Phase II (KMG-II): from individual species to whole genera.</title>
        <authorList>
            <person name="Goeker M."/>
        </authorList>
    </citation>
    <scope>NUCLEOTIDE SEQUENCE [LARGE SCALE GENOMIC DNA]</scope>
    <source>
        <strain evidence="12 13">RL-C</strain>
    </source>
</reference>
<keyword evidence="13" id="KW-1185">Reference proteome</keyword>
<dbReference type="Pfam" id="PF00696">
    <property type="entry name" value="AA_kinase"/>
    <property type="match status" value="1"/>
</dbReference>
<dbReference type="GO" id="GO:0005524">
    <property type="term" value="F:ATP binding"/>
    <property type="evidence" value="ECO:0007669"/>
    <property type="project" value="UniProtKB-KW"/>
</dbReference>
<feature type="binding site" evidence="8">
    <location>
        <begin position="5"/>
        <end position="8"/>
    </location>
    <ligand>
        <name>ATP</name>
        <dbReference type="ChEBI" id="CHEBI:30616"/>
    </ligand>
</feature>
<evidence type="ECO:0000256" key="3">
    <source>
        <dbReference type="ARBA" id="ARBA00022679"/>
    </source>
</evidence>
<feature type="binding site" evidence="8">
    <location>
        <position position="120"/>
    </location>
    <ligand>
        <name>substrate</name>
    </ligand>
</feature>
<dbReference type="GO" id="GO:0009088">
    <property type="term" value="P:threonine biosynthetic process"/>
    <property type="evidence" value="ECO:0007669"/>
    <property type="project" value="UniProtKB-UniPathway"/>
</dbReference>
<dbReference type="EMBL" id="SLWB01000016">
    <property type="protein sequence ID" value="TCN63025.1"/>
    <property type="molecule type" value="Genomic_DNA"/>
</dbReference>
<dbReference type="InterPro" id="IPR005260">
    <property type="entry name" value="Asp_kin_monofn"/>
</dbReference>
<dbReference type="EC" id="2.7.2.4" evidence="9"/>
<evidence type="ECO:0000256" key="7">
    <source>
        <dbReference type="ARBA" id="ARBA00047872"/>
    </source>
</evidence>
<dbReference type="Gene3D" id="3.40.1160.10">
    <property type="entry name" value="Acetylglutamate kinase-like"/>
    <property type="match status" value="1"/>
</dbReference>
<dbReference type="InterPro" id="IPR001048">
    <property type="entry name" value="Asp/Glu/Uridylate_kinase"/>
</dbReference>
<protein>
    <recommendedName>
        <fullName evidence="9">Aspartokinase</fullName>
        <ecNumber evidence="9">2.7.2.4</ecNumber>
    </recommendedName>
</protein>
<evidence type="ECO:0000256" key="2">
    <source>
        <dbReference type="ARBA" id="ARBA00010122"/>
    </source>
</evidence>
<evidence type="ECO:0000256" key="6">
    <source>
        <dbReference type="ARBA" id="ARBA00022840"/>
    </source>
</evidence>
<evidence type="ECO:0000256" key="9">
    <source>
        <dbReference type="RuleBase" id="RU003448"/>
    </source>
</evidence>
<dbReference type="SUPFAM" id="SSF53633">
    <property type="entry name" value="Carbamate kinase-like"/>
    <property type="match status" value="1"/>
</dbReference>
<comment type="pathway">
    <text evidence="10">Amino-acid biosynthesis; L-methionine biosynthesis via de novo pathway; L-homoserine from L-aspartate: step 1/3.</text>
</comment>
<evidence type="ECO:0000256" key="5">
    <source>
        <dbReference type="ARBA" id="ARBA00022777"/>
    </source>
</evidence>
<proteinExistence type="inferred from homology"/>
<accession>A0A4R2E5Z5</accession>
<comment type="catalytic activity">
    <reaction evidence="7 9">
        <text>L-aspartate + ATP = 4-phospho-L-aspartate + ADP</text>
        <dbReference type="Rhea" id="RHEA:23776"/>
        <dbReference type="ChEBI" id="CHEBI:29991"/>
        <dbReference type="ChEBI" id="CHEBI:30616"/>
        <dbReference type="ChEBI" id="CHEBI:57535"/>
        <dbReference type="ChEBI" id="CHEBI:456216"/>
        <dbReference type="EC" id="2.7.2.4"/>
    </reaction>
</comment>
<gene>
    <name evidence="12" type="ORF">CLV25_1163</name>
</gene>
<dbReference type="UniPathway" id="UPA00050">
    <property type="reaction ID" value="UER00461"/>
</dbReference>
<dbReference type="NCBIfam" id="TIGR00657">
    <property type="entry name" value="asp_kinases"/>
    <property type="match status" value="1"/>
</dbReference>
<evidence type="ECO:0000259" key="11">
    <source>
        <dbReference type="Pfam" id="PF00696"/>
    </source>
</evidence>
<dbReference type="GO" id="GO:0004072">
    <property type="term" value="F:aspartate kinase activity"/>
    <property type="evidence" value="ECO:0007669"/>
    <property type="project" value="UniProtKB-EC"/>
</dbReference>
<feature type="binding site" evidence="8">
    <location>
        <position position="42"/>
    </location>
    <ligand>
        <name>substrate</name>
    </ligand>
</feature>
<keyword evidence="4 8" id="KW-0547">Nucleotide-binding</keyword>
<evidence type="ECO:0000256" key="1">
    <source>
        <dbReference type="ARBA" id="ARBA00004766"/>
    </source>
</evidence>
<dbReference type="InterPro" id="IPR001341">
    <property type="entry name" value="Asp_kinase"/>
</dbReference>
<sequence length="417" mass="46726">MKVYKFGGASVKDASGVKNVCSIITSTNDNLVVVVSAMAKTTNALERVLAAYLENKPNDLKAEMAELKNFHANIINELFANPEKQRFELEAVLEGLSYFLSINTKRDYDFCYDQVVSVGELISTKIVAAYLASQNIDAEWVDVRTILKTDSTYRDANVNFETSGELFRNTIDFNQHHIYLTQGFIGANHKGYSTTLGREGSDYTAAIIANLLGGESVTIWKDVPGVLNADPRIFKDTVHLPSVSYKQAIELAFYGAQIIHPKTIKPLQNRSIPLYVRSFVDPAAPGTEVAASIAKTEAVPVYILKQKQTLISVEPKDYSFALEDSWIKVFSIMQKYRLKANLIQNSAISMSISVDGTNQQLPAAIDEFMNDFRVKYNEGLNLLTIQNYNEYILESYSADVEVILMQKSRRTARILYR</sequence>
<evidence type="ECO:0000313" key="12">
    <source>
        <dbReference type="EMBL" id="TCN63025.1"/>
    </source>
</evidence>
<feature type="domain" description="Aspartate/glutamate/uridylate kinase" evidence="11">
    <location>
        <begin position="2"/>
        <end position="278"/>
    </location>
</feature>
<keyword evidence="5 9" id="KW-0418">Kinase</keyword>
<comment type="caution">
    <text evidence="12">The sequence shown here is derived from an EMBL/GenBank/DDBJ whole genome shotgun (WGS) entry which is preliminary data.</text>
</comment>
<dbReference type="Proteomes" id="UP000294830">
    <property type="component" value="Unassembled WGS sequence"/>
</dbReference>